<name>I5C946_9BACT</name>
<protein>
    <submittedName>
        <fullName evidence="2">Geranylgeranyl reductase</fullName>
    </submittedName>
</protein>
<feature type="domain" description="FAD-binding" evidence="1">
    <location>
        <begin position="3"/>
        <end position="279"/>
    </location>
</feature>
<dbReference type="InterPro" id="IPR050407">
    <property type="entry name" value="Geranylgeranyl_reductase"/>
</dbReference>
<evidence type="ECO:0000313" key="3">
    <source>
        <dbReference type="Proteomes" id="UP000005551"/>
    </source>
</evidence>
<dbReference type="PATRIC" id="fig|1189621.3.peg.756"/>
<dbReference type="GO" id="GO:0016628">
    <property type="term" value="F:oxidoreductase activity, acting on the CH-CH group of donors, NAD or NADP as acceptor"/>
    <property type="evidence" value="ECO:0007669"/>
    <property type="project" value="InterPro"/>
</dbReference>
<dbReference type="PRINTS" id="PR00420">
    <property type="entry name" value="RNGMNOXGNASE"/>
</dbReference>
<dbReference type="GO" id="GO:0071949">
    <property type="term" value="F:FAD binding"/>
    <property type="evidence" value="ECO:0007669"/>
    <property type="project" value="InterPro"/>
</dbReference>
<dbReference type="Gene3D" id="3.50.50.60">
    <property type="entry name" value="FAD/NAD(P)-binding domain"/>
    <property type="match status" value="1"/>
</dbReference>
<sequence length="379" mass="41800">MQKVDVIIVGTGPAGAFAAYTAAAAGRSVLLVEKECLPRYKTCGGGLVWRGRKLLPFDISPAIEREFTRAHVYFEHLPDPVFATREEPIVTMVMRDTFDQLIVEEARKLGAELLEQAAVTAVRETAEGVEVDTKKGTYTGSYLIAADGMLSPTAKLAGFKDDRQLIPAIEYEVGVSEADFARLAQEVRFDVDAIPKGYGWCFPKKNHLSIGVGTFERRKINLRTYYQSYLKLLGIQETTFEEAHGFQVPITPRSQGIAKGRVLLVGDAAGFADSLTAEGISNALYTGKLAAEAIHADFHQPQAVVQGFQALLDASLIPELGTSHILARMFYGQKTIRNFMLGTRLQEVCDVLTGVFMGERTYPVDMKKRALQRIRQALF</sequence>
<dbReference type="NCBIfam" id="TIGR02032">
    <property type="entry name" value="GG-red-SF"/>
    <property type="match status" value="1"/>
</dbReference>
<organism evidence="2 3">
    <name type="scientific">Nitritalea halalkaliphila LW7</name>
    <dbReference type="NCBI Taxonomy" id="1189621"/>
    <lineage>
        <taxon>Bacteria</taxon>
        <taxon>Pseudomonadati</taxon>
        <taxon>Bacteroidota</taxon>
        <taxon>Cytophagia</taxon>
        <taxon>Cytophagales</taxon>
        <taxon>Cyclobacteriaceae</taxon>
        <taxon>Nitritalea</taxon>
    </lineage>
</organism>
<dbReference type="InterPro" id="IPR002938">
    <property type="entry name" value="FAD-bd"/>
</dbReference>
<dbReference type="InterPro" id="IPR011777">
    <property type="entry name" value="Geranylgeranyl_Rdtase_fam"/>
</dbReference>
<dbReference type="PANTHER" id="PTHR42685">
    <property type="entry name" value="GERANYLGERANYL DIPHOSPHATE REDUCTASE"/>
    <property type="match status" value="1"/>
</dbReference>
<dbReference type="AlphaFoldDB" id="I5C946"/>
<comment type="caution">
    <text evidence="2">The sequence shown here is derived from an EMBL/GenBank/DDBJ whole genome shotgun (WGS) entry which is preliminary data.</text>
</comment>
<accession>I5C946</accession>
<dbReference type="InterPro" id="IPR036188">
    <property type="entry name" value="FAD/NAD-bd_sf"/>
</dbReference>
<dbReference type="EMBL" id="AJYA01000007">
    <property type="protein sequence ID" value="EIM78348.1"/>
    <property type="molecule type" value="Genomic_DNA"/>
</dbReference>
<dbReference type="Pfam" id="PF01494">
    <property type="entry name" value="FAD_binding_3"/>
    <property type="match status" value="1"/>
</dbReference>
<evidence type="ECO:0000259" key="1">
    <source>
        <dbReference type="Pfam" id="PF01494"/>
    </source>
</evidence>
<keyword evidence="3" id="KW-1185">Reference proteome</keyword>
<dbReference type="RefSeq" id="WP_009053569.1">
    <property type="nucleotide sequence ID" value="NZ_AJYA01000007.1"/>
</dbReference>
<reference evidence="2 3" key="1">
    <citation type="submission" date="2012-05" db="EMBL/GenBank/DDBJ databases">
        <title>Genome sequence of Nitritalea halalkaliphila LW7.</title>
        <authorList>
            <person name="Jangir P.K."/>
            <person name="Singh A."/>
            <person name="Shivaji S."/>
            <person name="Sharma R."/>
        </authorList>
    </citation>
    <scope>NUCLEOTIDE SEQUENCE [LARGE SCALE GENOMIC DNA]</scope>
    <source>
        <strain evidence="2 3">LW7</strain>
    </source>
</reference>
<gene>
    <name evidence="2" type="ORF">A3SI_03615</name>
</gene>
<dbReference type="PANTHER" id="PTHR42685:SF22">
    <property type="entry name" value="CONDITIONED MEDIUM FACTOR RECEPTOR 1"/>
    <property type="match status" value="1"/>
</dbReference>
<dbReference type="SUPFAM" id="SSF51905">
    <property type="entry name" value="FAD/NAD(P)-binding domain"/>
    <property type="match status" value="1"/>
</dbReference>
<proteinExistence type="predicted"/>
<dbReference type="Proteomes" id="UP000005551">
    <property type="component" value="Unassembled WGS sequence"/>
</dbReference>
<evidence type="ECO:0000313" key="2">
    <source>
        <dbReference type="EMBL" id="EIM78348.1"/>
    </source>
</evidence>
<dbReference type="OrthoDB" id="9806565at2"/>
<dbReference type="STRING" id="1189621.A3SI_03615"/>